<organism evidence="1 2">
    <name type="scientific">Lactococcus phage GE1</name>
    <dbReference type="NCBI Taxonomy" id="1698369"/>
    <lineage>
        <taxon>Viruses</taxon>
        <taxon>Duplodnaviria</taxon>
        <taxon>Heunggongvirae</taxon>
        <taxon>Uroviricota</taxon>
        <taxon>Caudoviricetes</taxon>
        <taxon>Chertseyvirus</taxon>
        <taxon>Chertseyvirus GE1</taxon>
    </lineage>
</organism>
<dbReference type="KEGG" id="vg:26797787"/>
<sequence>MMQFKKTIETEISGGRGFYTTNWARHHKVGTVVYDVSGKRWEVCEDIYFDKFWFRETVI</sequence>
<accession>A0A0N9BB31</accession>
<protein>
    <submittedName>
        <fullName evidence="1">Uncharacterized protein</fullName>
    </submittedName>
</protein>
<dbReference type="Proteomes" id="UP000204630">
    <property type="component" value="Segment"/>
</dbReference>
<keyword evidence="2" id="KW-1185">Reference proteome</keyword>
<name>A0A0N9BB31_9CAUD</name>
<dbReference type="GeneID" id="26797787"/>
<evidence type="ECO:0000313" key="2">
    <source>
        <dbReference type="Proteomes" id="UP000204630"/>
    </source>
</evidence>
<evidence type="ECO:0000313" key="1">
    <source>
        <dbReference type="EMBL" id="ALA06975.1"/>
    </source>
</evidence>
<dbReference type="EMBL" id="KT339177">
    <property type="protein sequence ID" value="ALA06975.1"/>
    <property type="molecule type" value="Genomic_DNA"/>
</dbReference>
<dbReference type="RefSeq" id="YP_009226649.1">
    <property type="nucleotide sequence ID" value="NC_029118.1"/>
</dbReference>
<reference evidence="1 2" key="1">
    <citation type="journal article" date="2015" name="Appl. Environ. Microbiol.">
        <title>A virulent phage infecting Lactococcus garvieae, with homology to Lactococcus lactis phages.</title>
        <authorList>
            <person name="Eraclio G."/>
            <person name="Tremblay D.M."/>
            <person name="Lacelle-Cote A."/>
            <person name="Labrie S.J."/>
            <person name="Fortina M.G."/>
            <person name="Moineau S."/>
        </authorList>
    </citation>
    <scope>NUCLEOTIDE SEQUENCE [LARGE SCALE GENOMIC DNA]</scope>
</reference>
<proteinExistence type="predicted"/>